<keyword evidence="2" id="KW-1185">Reference proteome</keyword>
<dbReference type="AlphaFoldDB" id="A0A5N8WP52"/>
<reference evidence="1 2" key="1">
    <citation type="submission" date="2019-09" db="EMBL/GenBank/DDBJ databases">
        <authorList>
            <person name="Duangmal K."/>
            <person name="Teo W.F.A."/>
            <person name="Lipun K."/>
        </authorList>
    </citation>
    <scope>NUCLEOTIDE SEQUENCE [LARGE SCALE GENOMIC DNA]</scope>
    <source>
        <strain evidence="1 2">K1PN6</strain>
    </source>
</reference>
<proteinExistence type="predicted"/>
<organism evidence="1 2">
    <name type="scientific">Streptomyces acidicola</name>
    <dbReference type="NCBI Taxonomy" id="2596892"/>
    <lineage>
        <taxon>Bacteria</taxon>
        <taxon>Bacillati</taxon>
        <taxon>Actinomycetota</taxon>
        <taxon>Actinomycetes</taxon>
        <taxon>Kitasatosporales</taxon>
        <taxon>Streptomycetaceae</taxon>
        <taxon>Streptomyces</taxon>
    </lineage>
</organism>
<comment type="caution">
    <text evidence="1">The sequence shown here is derived from an EMBL/GenBank/DDBJ whole genome shotgun (WGS) entry which is preliminary data.</text>
</comment>
<dbReference type="Proteomes" id="UP000373149">
    <property type="component" value="Unassembled WGS sequence"/>
</dbReference>
<evidence type="ECO:0000313" key="2">
    <source>
        <dbReference type="Proteomes" id="UP000373149"/>
    </source>
</evidence>
<dbReference type="EMBL" id="VMNX01000031">
    <property type="protein sequence ID" value="MPY49211.1"/>
    <property type="molecule type" value="Genomic_DNA"/>
</dbReference>
<sequence length="70" mass="6460">MASFSAAAASFAVGISEPCAPPVRPLGTRVVSPPLRSVVARSGTLPAIGAWAGAGLAAGACAGAGLAAGA</sequence>
<accession>A0A5N8WP52</accession>
<evidence type="ECO:0000313" key="1">
    <source>
        <dbReference type="EMBL" id="MPY49211.1"/>
    </source>
</evidence>
<protein>
    <submittedName>
        <fullName evidence="1">Uncharacterized protein</fullName>
    </submittedName>
</protein>
<name>A0A5N8WP52_9ACTN</name>
<gene>
    <name evidence="1" type="ORF">FPZ41_11740</name>
</gene>